<gene>
    <name evidence="1" type="ORF">SDC9_70298</name>
</gene>
<protein>
    <submittedName>
        <fullName evidence="1">Uncharacterized protein</fullName>
    </submittedName>
</protein>
<dbReference type="AlphaFoldDB" id="A0A644YCG9"/>
<dbReference type="EMBL" id="VSSQ01004121">
    <property type="protein sequence ID" value="MPM23824.1"/>
    <property type="molecule type" value="Genomic_DNA"/>
</dbReference>
<organism evidence="1">
    <name type="scientific">bioreactor metagenome</name>
    <dbReference type="NCBI Taxonomy" id="1076179"/>
    <lineage>
        <taxon>unclassified sequences</taxon>
        <taxon>metagenomes</taxon>
        <taxon>ecological metagenomes</taxon>
    </lineage>
</organism>
<name>A0A644YCG9_9ZZZZ</name>
<proteinExistence type="predicted"/>
<evidence type="ECO:0000313" key="1">
    <source>
        <dbReference type="EMBL" id="MPM23824.1"/>
    </source>
</evidence>
<dbReference type="Pfam" id="PF21983">
    <property type="entry name" value="NikA-like"/>
    <property type="match status" value="1"/>
</dbReference>
<dbReference type="InterPro" id="IPR053842">
    <property type="entry name" value="NikA-like"/>
</dbReference>
<reference evidence="1" key="1">
    <citation type="submission" date="2019-08" db="EMBL/GenBank/DDBJ databases">
        <authorList>
            <person name="Kucharzyk K."/>
            <person name="Murdoch R.W."/>
            <person name="Higgins S."/>
            <person name="Loffler F."/>
        </authorList>
    </citation>
    <scope>NUCLEOTIDE SEQUENCE</scope>
</reference>
<accession>A0A644YCG9</accession>
<sequence length="120" mass="13083">MPRKPADGQKLTRPVSFRLTDADHAAYLAKVEASGLKPSEFFRECVLQNRTQVVARVPTSSDKRRLLYLFNKTSNNMNQLAHAANAAELAGTATPATYAGILAELQAIADAMREAVEHAD</sequence>
<comment type="caution">
    <text evidence="1">The sequence shown here is derived from an EMBL/GenBank/DDBJ whole genome shotgun (WGS) entry which is preliminary data.</text>
</comment>